<dbReference type="CDD" id="cd00018">
    <property type="entry name" value="AP2"/>
    <property type="match status" value="2"/>
</dbReference>
<gene>
    <name evidence="9" type="ORF">TIFTF001_021196</name>
</gene>
<dbReference type="InterPro" id="IPR036955">
    <property type="entry name" value="AP2/ERF_dom_sf"/>
</dbReference>
<reference evidence="9" key="1">
    <citation type="submission" date="2023-07" db="EMBL/GenBank/DDBJ databases">
        <title>draft genome sequence of fig (Ficus carica).</title>
        <authorList>
            <person name="Takahashi T."/>
            <person name="Nishimura K."/>
        </authorList>
    </citation>
    <scope>NUCLEOTIDE SEQUENCE</scope>
</reference>
<dbReference type="Proteomes" id="UP001187192">
    <property type="component" value="Unassembled WGS sequence"/>
</dbReference>
<name>A0AA88AG97_FICCA</name>
<keyword evidence="4" id="KW-0238">DNA-binding</keyword>
<accession>A0AA88AG97</accession>
<evidence type="ECO:0000313" key="9">
    <source>
        <dbReference type="EMBL" id="GMN52054.1"/>
    </source>
</evidence>
<comment type="subcellular location">
    <subcellularLocation>
        <location evidence="1">Nucleus</location>
    </subcellularLocation>
</comment>
<feature type="region of interest" description="Disordered" evidence="7">
    <location>
        <begin position="357"/>
        <end position="395"/>
    </location>
</feature>
<evidence type="ECO:0000256" key="3">
    <source>
        <dbReference type="ARBA" id="ARBA00023015"/>
    </source>
</evidence>
<dbReference type="AlphaFoldDB" id="A0AA88AG97"/>
<dbReference type="SUPFAM" id="SSF54171">
    <property type="entry name" value="DNA-binding domain"/>
    <property type="match status" value="2"/>
</dbReference>
<keyword evidence="3" id="KW-0805">Transcription regulation</keyword>
<evidence type="ECO:0000256" key="4">
    <source>
        <dbReference type="ARBA" id="ARBA00023125"/>
    </source>
</evidence>
<evidence type="ECO:0000256" key="7">
    <source>
        <dbReference type="SAM" id="MobiDB-lite"/>
    </source>
</evidence>
<dbReference type="GO" id="GO:0003677">
    <property type="term" value="F:DNA binding"/>
    <property type="evidence" value="ECO:0007669"/>
    <property type="project" value="UniProtKB-KW"/>
</dbReference>
<sequence>MDSSSSSSSNWLAFSLSNHPHLHLSLFEAFSSPDAASVVDSSTTTGTPEDHHGHHVSAGATDLAMFTGGPKLENFLGGAGAGSGGTPMGQFCAETTTVAMSSNNNNNTAEIYESELKSIAASFLRGYNNNNNNNNNNNISSNSNNNHEQIEAQHPPAMAMAVAVAAPAEPPAKKTVDTFGQRTSIYRGVTRHRWTGRYEAHLWDNSCRREGQSRKGRQGGYDKEEKAARAYDLAALKYWGPTTTTNFPVSNYEKELEEMKNMTRQEFVASLRRKSSGFSRGASIYRGVTRHHQHGRWQARIGRVAGNKDLYLGTFSTQEEAAEAYDIAAIKFRGLNAVTNFDMSRYDVKSIASSNLPIGGMSNTNRSKNSSDQSVSADSKNCAAAATDDRGEGLSSASSSTLSFALPIKQDHSENYWSNIFAFQNPSAAKNPSGTTSTTTLFLSNPNSSVLPFNMDFSAAAPTTTTATTNLGFFGTSTSTTTTNTAPFAPIPGNNYDTSSSAANDGSNNVSWNNIGTTHLDIYHHHHQAHVKPPGSLFQTPIFGME</sequence>
<comment type="caution">
    <text evidence="9">The sequence shown here is derived from an EMBL/GenBank/DDBJ whole genome shotgun (WGS) entry which is preliminary data.</text>
</comment>
<dbReference type="FunFam" id="3.30.730.10:FF:000003">
    <property type="entry name" value="AP2-like ethylene-responsive transcription factor ANT"/>
    <property type="match status" value="1"/>
</dbReference>
<dbReference type="InterPro" id="IPR016177">
    <property type="entry name" value="DNA-bd_dom_sf"/>
</dbReference>
<dbReference type="PANTHER" id="PTHR32467:SF99">
    <property type="entry name" value="AP2-LIKE ETHYLENE-RESPONSIVE TRANSCRIPTION FACTOR AIL5"/>
    <property type="match status" value="1"/>
</dbReference>
<dbReference type="EMBL" id="BTGU01000040">
    <property type="protein sequence ID" value="GMN52054.1"/>
    <property type="molecule type" value="Genomic_DNA"/>
</dbReference>
<proteinExistence type="predicted"/>
<evidence type="ECO:0000256" key="1">
    <source>
        <dbReference type="ARBA" id="ARBA00004123"/>
    </source>
</evidence>
<dbReference type="Pfam" id="PF00847">
    <property type="entry name" value="AP2"/>
    <property type="match status" value="2"/>
</dbReference>
<dbReference type="GO" id="GO:0003700">
    <property type="term" value="F:DNA-binding transcription factor activity"/>
    <property type="evidence" value="ECO:0007669"/>
    <property type="project" value="InterPro"/>
</dbReference>
<organism evidence="9 10">
    <name type="scientific">Ficus carica</name>
    <name type="common">Common fig</name>
    <dbReference type="NCBI Taxonomy" id="3494"/>
    <lineage>
        <taxon>Eukaryota</taxon>
        <taxon>Viridiplantae</taxon>
        <taxon>Streptophyta</taxon>
        <taxon>Embryophyta</taxon>
        <taxon>Tracheophyta</taxon>
        <taxon>Spermatophyta</taxon>
        <taxon>Magnoliopsida</taxon>
        <taxon>eudicotyledons</taxon>
        <taxon>Gunneridae</taxon>
        <taxon>Pentapetalae</taxon>
        <taxon>rosids</taxon>
        <taxon>fabids</taxon>
        <taxon>Rosales</taxon>
        <taxon>Moraceae</taxon>
        <taxon>Ficeae</taxon>
        <taxon>Ficus</taxon>
    </lineage>
</organism>
<feature type="domain" description="AP2/ERF" evidence="8">
    <location>
        <begin position="284"/>
        <end position="342"/>
    </location>
</feature>
<keyword evidence="5" id="KW-0804">Transcription</keyword>
<keyword evidence="2" id="KW-0677">Repeat</keyword>
<dbReference type="FunFam" id="3.30.730.10:FF:000002">
    <property type="entry name" value="AP2-like ethylene-responsive transcription factor"/>
    <property type="match status" value="1"/>
</dbReference>
<protein>
    <recommendedName>
        <fullName evidence="8">AP2/ERF domain-containing protein</fullName>
    </recommendedName>
</protein>
<evidence type="ECO:0000259" key="8">
    <source>
        <dbReference type="PROSITE" id="PS51032"/>
    </source>
</evidence>
<dbReference type="PANTHER" id="PTHR32467">
    <property type="entry name" value="AP2-LIKE ETHYLENE-RESPONSIVE TRANSCRIPTION FACTOR"/>
    <property type="match status" value="1"/>
</dbReference>
<evidence type="ECO:0000256" key="2">
    <source>
        <dbReference type="ARBA" id="ARBA00022737"/>
    </source>
</evidence>
<keyword evidence="10" id="KW-1185">Reference proteome</keyword>
<dbReference type="Gene3D" id="3.30.730.10">
    <property type="entry name" value="AP2/ERF domain"/>
    <property type="match status" value="2"/>
</dbReference>
<dbReference type="SMART" id="SM00380">
    <property type="entry name" value="AP2"/>
    <property type="match status" value="2"/>
</dbReference>
<feature type="region of interest" description="Disordered" evidence="7">
    <location>
        <begin position="37"/>
        <end position="56"/>
    </location>
</feature>
<dbReference type="PROSITE" id="PS51032">
    <property type="entry name" value="AP2_ERF"/>
    <property type="match status" value="2"/>
</dbReference>
<evidence type="ECO:0000256" key="5">
    <source>
        <dbReference type="ARBA" id="ARBA00023163"/>
    </source>
</evidence>
<dbReference type="PRINTS" id="PR00367">
    <property type="entry name" value="ETHRSPELEMNT"/>
</dbReference>
<evidence type="ECO:0000256" key="6">
    <source>
        <dbReference type="ARBA" id="ARBA00023242"/>
    </source>
</evidence>
<feature type="domain" description="AP2/ERF" evidence="8">
    <location>
        <begin position="185"/>
        <end position="248"/>
    </location>
</feature>
<dbReference type="InterPro" id="IPR001471">
    <property type="entry name" value="AP2/ERF_dom"/>
</dbReference>
<keyword evidence="6" id="KW-0539">Nucleus</keyword>
<dbReference type="GO" id="GO:0005634">
    <property type="term" value="C:nucleus"/>
    <property type="evidence" value="ECO:0007669"/>
    <property type="project" value="UniProtKB-SubCell"/>
</dbReference>
<evidence type="ECO:0000313" key="10">
    <source>
        <dbReference type="Proteomes" id="UP001187192"/>
    </source>
</evidence>
<feature type="compositionally biased region" description="Polar residues" evidence="7">
    <location>
        <begin position="357"/>
        <end position="379"/>
    </location>
</feature>